<accession>A0A7C1FUL5</accession>
<comment type="caution">
    <text evidence="1">The sequence shown here is derived from an EMBL/GenBank/DDBJ whole genome shotgun (WGS) entry which is preliminary data.</text>
</comment>
<dbReference type="SFLD" id="SFLDG01129">
    <property type="entry name" value="C1.5:_HAD__Beta-PGM__Phosphata"/>
    <property type="match status" value="1"/>
</dbReference>
<dbReference type="InterPro" id="IPR023198">
    <property type="entry name" value="PGP-like_dom2"/>
</dbReference>
<reference evidence="1" key="1">
    <citation type="journal article" date="2020" name="mSystems">
        <title>Genome- and Community-Level Interaction Insights into Carbon Utilization and Element Cycling Functions of Hydrothermarchaeota in Hydrothermal Sediment.</title>
        <authorList>
            <person name="Zhou Z."/>
            <person name="Liu Y."/>
            <person name="Xu W."/>
            <person name="Pan J."/>
            <person name="Luo Z.H."/>
            <person name="Li M."/>
        </authorList>
    </citation>
    <scope>NUCLEOTIDE SEQUENCE [LARGE SCALE GENOMIC DNA]</scope>
    <source>
        <strain evidence="1">SpSt-289</strain>
    </source>
</reference>
<dbReference type="InterPro" id="IPR023214">
    <property type="entry name" value="HAD_sf"/>
</dbReference>
<dbReference type="PRINTS" id="PR00413">
    <property type="entry name" value="HADHALOGNASE"/>
</dbReference>
<dbReference type="SUPFAM" id="SSF56784">
    <property type="entry name" value="HAD-like"/>
    <property type="match status" value="1"/>
</dbReference>
<dbReference type="InterPro" id="IPR036412">
    <property type="entry name" value="HAD-like_sf"/>
</dbReference>
<dbReference type="Pfam" id="PF00702">
    <property type="entry name" value="Hydrolase"/>
    <property type="match status" value="1"/>
</dbReference>
<dbReference type="NCBIfam" id="TIGR01509">
    <property type="entry name" value="HAD-SF-IA-v3"/>
    <property type="match status" value="1"/>
</dbReference>
<organism evidence="1">
    <name type="scientific">Caldilinea aerophila</name>
    <dbReference type="NCBI Taxonomy" id="133453"/>
    <lineage>
        <taxon>Bacteria</taxon>
        <taxon>Bacillati</taxon>
        <taxon>Chloroflexota</taxon>
        <taxon>Caldilineae</taxon>
        <taxon>Caldilineales</taxon>
        <taxon>Caldilineaceae</taxon>
        <taxon>Caldilinea</taxon>
    </lineage>
</organism>
<evidence type="ECO:0000313" key="1">
    <source>
        <dbReference type="EMBL" id="HDX31911.1"/>
    </source>
</evidence>
<dbReference type="EMBL" id="DSMG01000102">
    <property type="protein sequence ID" value="HDX31911.1"/>
    <property type="molecule type" value="Genomic_DNA"/>
</dbReference>
<dbReference type="SFLD" id="SFLDS00003">
    <property type="entry name" value="Haloacid_Dehalogenase"/>
    <property type="match status" value="1"/>
</dbReference>
<dbReference type="InterPro" id="IPR006439">
    <property type="entry name" value="HAD-SF_hydro_IA"/>
</dbReference>
<dbReference type="AlphaFoldDB" id="A0A7C1FUL5"/>
<proteinExistence type="predicted"/>
<sequence>MDSILFDLGNVLVHYDHRRTLTALAGLYGVDAEEVLNLYQAIAPAFGTGRIAPEEVVHRFNERFGVEHSLESFTEAFCSGLARNDAALAYAVSLQQEDALAIGAISNTNALHVAWLDAHVPELREFDLVMMSNEVEIHKPDPEIFELAMELLNIPAEQILYIDDLAENVEAARRLGMAGVVHFDWVETRRQIETWRAERRRNAPSQ</sequence>
<dbReference type="CDD" id="cd02603">
    <property type="entry name" value="HAD_sEH-N_like"/>
    <property type="match status" value="1"/>
</dbReference>
<protein>
    <submittedName>
        <fullName evidence="1">HAD family phosphatase</fullName>
    </submittedName>
</protein>
<gene>
    <name evidence="1" type="ORF">ENQ20_10535</name>
</gene>
<dbReference type="Gene3D" id="1.10.150.240">
    <property type="entry name" value="Putative phosphatase, domain 2"/>
    <property type="match status" value="1"/>
</dbReference>
<dbReference type="Gene3D" id="3.40.50.1000">
    <property type="entry name" value="HAD superfamily/HAD-like"/>
    <property type="match status" value="1"/>
</dbReference>
<name>A0A7C1FUL5_9CHLR</name>
<dbReference type="PANTHER" id="PTHR43611">
    <property type="entry name" value="ALPHA-D-GLUCOSE 1-PHOSPHATE PHOSPHATASE"/>
    <property type="match status" value="1"/>
</dbReference>
<dbReference type="PANTHER" id="PTHR43611:SF3">
    <property type="entry name" value="FLAVIN MONONUCLEOTIDE HYDROLASE 1, CHLOROPLATIC"/>
    <property type="match status" value="1"/>
</dbReference>